<evidence type="ECO:0000256" key="1">
    <source>
        <dbReference type="SAM" id="Phobius"/>
    </source>
</evidence>
<evidence type="ECO:0000256" key="2">
    <source>
        <dbReference type="SAM" id="SignalP"/>
    </source>
</evidence>
<dbReference type="PANTHER" id="PTHR33734">
    <property type="entry name" value="LYSM DOMAIN-CONTAINING GPI-ANCHORED PROTEIN 2"/>
    <property type="match status" value="1"/>
</dbReference>
<dbReference type="SUPFAM" id="SSF54106">
    <property type="entry name" value="LysM domain"/>
    <property type="match status" value="1"/>
</dbReference>
<dbReference type="CDD" id="cd00118">
    <property type="entry name" value="LysM"/>
    <property type="match status" value="2"/>
</dbReference>
<dbReference type="Gene3D" id="3.10.350.10">
    <property type="entry name" value="LysM domain"/>
    <property type="match status" value="2"/>
</dbReference>
<dbReference type="InterPro" id="IPR018392">
    <property type="entry name" value="LysM"/>
</dbReference>
<dbReference type="PROSITE" id="PS51782">
    <property type="entry name" value="LYSM"/>
    <property type="match status" value="2"/>
</dbReference>
<sequence length="406" mass="43849">MRNLMQLVVLLLLFSIFTSPTHAKSVIEPCNSSDSCASLLSYRLPWDSKLSEISFRFKLNITDLLAANSINILTTPSPGNQILAAKTLLKVPISCPCVDGIRRSVSTTYTVRPADSLESISEGFGRLVSAEQIKMVNNIEGSLTSGETILIPLPCTCFGNSNNGASTVFMSYVVQSGESLMSIGMEFGMTVMELVSINGLGHPVVDPGDILAIPIPACSSANLNWYNESLIVPNGSYALTANNCIKCTCRSSINLNLQCSTSGLDISCSHLQCKGTNLFIGDFYTNQTMNGYCNVTKCIYRGHSGRKIFRSIVNTSAHVRCSGMKDFGSLPPALAPYPSSVPSTQLSPSCSPYPGAFRPSPEIGALSPTATPPMISSYARLSPTDYFFLLHYFVAIGTFPLYLFFF</sequence>
<feature type="transmembrane region" description="Helical" evidence="1">
    <location>
        <begin position="386"/>
        <end position="405"/>
    </location>
</feature>
<keyword evidence="1" id="KW-1133">Transmembrane helix</keyword>
<dbReference type="PANTHER" id="PTHR33734:SF28">
    <property type="entry name" value="LYSM DOMAIN-CONTAINING GPI-ANCHORED PROTEIN 1-LIKE"/>
    <property type="match status" value="1"/>
</dbReference>
<feature type="domain" description="LysM" evidence="3">
    <location>
        <begin position="170"/>
        <end position="213"/>
    </location>
</feature>
<name>A0A978VEG5_ZIZJJ</name>
<feature type="chain" id="PRO_5037814573" description="LysM domain-containing protein" evidence="2">
    <location>
        <begin position="24"/>
        <end position="406"/>
    </location>
</feature>
<dbReference type="OrthoDB" id="2107166at2759"/>
<evidence type="ECO:0000313" key="4">
    <source>
        <dbReference type="EMBL" id="KAH7528754.1"/>
    </source>
</evidence>
<gene>
    <name evidence="4" type="ORF">FEM48_Zijuj05G0105800</name>
</gene>
<comment type="caution">
    <text evidence="4">The sequence shown here is derived from an EMBL/GenBank/DDBJ whole genome shotgun (WGS) entry which is preliminary data.</text>
</comment>
<keyword evidence="1" id="KW-0812">Transmembrane</keyword>
<dbReference type="SMART" id="SM00257">
    <property type="entry name" value="LysM"/>
    <property type="match status" value="2"/>
</dbReference>
<accession>A0A978VEG5</accession>
<dbReference type="EMBL" id="JAEACU010000005">
    <property type="protein sequence ID" value="KAH7528754.1"/>
    <property type="molecule type" value="Genomic_DNA"/>
</dbReference>
<feature type="domain" description="LysM" evidence="3">
    <location>
        <begin position="107"/>
        <end position="151"/>
    </location>
</feature>
<reference evidence="4" key="1">
    <citation type="journal article" date="2021" name="Front. Plant Sci.">
        <title>Chromosome-Scale Genome Assembly for Chinese Sour Jujube and Insights Into Its Genome Evolution and Domestication Signature.</title>
        <authorList>
            <person name="Shen L.-Y."/>
            <person name="Luo H."/>
            <person name="Wang X.-L."/>
            <person name="Wang X.-M."/>
            <person name="Qiu X.-J."/>
            <person name="Liu H."/>
            <person name="Zhou S.-S."/>
            <person name="Jia K.-H."/>
            <person name="Nie S."/>
            <person name="Bao Y.-T."/>
            <person name="Zhang R.-G."/>
            <person name="Yun Q.-Z."/>
            <person name="Chai Y.-H."/>
            <person name="Lu J.-Y."/>
            <person name="Li Y."/>
            <person name="Zhao S.-W."/>
            <person name="Mao J.-F."/>
            <person name="Jia S.-G."/>
            <person name="Mao Y.-M."/>
        </authorList>
    </citation>
    <scope>NUCLEOTIDE SEQUENCE</scope>
    <source>
        <strain evidence="4">AT0</strain>
        <tissue evidence="4">Leaf</tissue>
    </source>
</reference>
<evidence type="ECO:0000313" key="5">
    <source>
        <dbReference type="Proteomes" id="UP000813462"/>
    </source>
</evidence>
<proteinExistence type="predicted"/>
<dbReference type="AlphaFoldDB" id="A0A978VEG5"/>
<feature type="signal peptide" evidence="2">
    <location>
        <begin position="1"/>
        <end position="23"/>
    </location>
</feature>
<evidence type="ECO:0000259" key="3">
    <source>
        <dbReference type="PROSITE" id="PS51782"/>
    </source>
</evidence>
<dbReference type="Proteomes" id="UP000813462">
    <property type="component" value="Unassembled WGS sequence"/>
</dbReference>
<keyword evidence="2" id="KW-0732">Signal</keyword>
<keyword evidence="1" id="KW-0472">Membrane</keyword>
<organism evidence="4 5">
    <name type="scientific">Ziziphus jujuba var. spinosa</name>
    <dbReference type="NCBI Taxonomy" id="714518"/>
    <lineage>
        <taxon>Eukaryota</taxon>
        <taxon>Viridiplantae</taxon>
        <taxon>Streptophyta</taxon>
        <taxon>Embryophyta</taxon>
        <taxon>Tracheophyta</taxon>
        <taxon>Spermatophyta</taxon>
        <taxon>Magnoliopsida</taxon>
        <taxon>eudicotyledons</taxon>
        <taxon>Gunneridae</taxon>
        <taxon>Pentapetalae</taxon>
        <taxon>rosids</taxon>
        <taxon>fabids</taxon>
        <taxon>Rosales</taxon>
        <taxon>Rhamnaceae</taxon>
        <taxon>Paliureae</taxon>
        <taxon>Ziziphus</taxon>
    </lineage>
</organism>
<protein>
    <recommendedName>
        <fullName evidence="3">LysM domain-containing protein</fullName>
    </recommendedName>
</protein>
<dbReference type="InterPro" id="IPR036779">
    <property type="entry name" value="LysM_dom_sf"/>
</dbReference>
<dbReference type="Pfam" id="PF01476">
    <property type="entry name" value="LysM"/>
    <property type="match status" value="3"/>
</dbReference>